<dbReference type="EMBL" id="LR796711">
    <property type="protein sequence ID" value="CAB4160987.1"/>
    <property type="molecule type" value="Genomic_DNA"/>
</dbReference>
<evidence type="ECO:0000313" key="1">
    <source>
        <dbReference type="EMBL" id="CAB4160987.1"/>
    </source>
</evidence>
<organism evidence="1">
    <name type="scientific">uncultured Caudovirales phage</name>
    <dbReference type="NCBI Taxonomy" id="2100421"/>
    <lineage>
        <taxon>Viruses</taxon>
        <taxon>Duplodnaviria</taxon>
        <taxon>Heunggongvirae</taxon>
        <taxon>Uroviricota</taxon>
        <taxon>Caudoviricetes</taxon>
        <taxon>Peduoviridae</taxon>
        <taxon>Maltschvirus</taxon>
        <taxon>Maltschvirus maltsch</taxon>
    </lineage>
</organism>
<accession>A0A6J5NPV6</accession>
<sequence>MIDDLERTYQQVWRLRGITYVPHYVKKDVFVGPGRKPPEYSLLQLIAAGAVAEEMFLWARAT</sequence>
<reference evidence="1" key="1">
    <citation type="submission" date="2020-04" db="EMBL/GenBank/DDBJ databases">
        <authorList>
            <person name="Chiriac C."/>
            <person name="Salcher M."/>
            <person name="Ghai R."/>
            <person name="Kavagutti S V."/>
        </authorList>
    </citation>
    <scope>NUCLEOTIDE SEQUENCE</scope>
</reference>
<gene>
    <name evidence="1" type="ORF">UFOVP764_26</name>
</gene>
<protein>
    <submittedName>
        <fullName evidence="1">Uncharacterized protein</fullName>
    </submittedName>
</protein>
<proteinExistence type="predicted"/>
<name>A0A6J5NPV6_9CAUD</name>